<evidence type="ECO:0000256" key="4">
    <source>
        <dbReference type="ARBA" id="ARBA00022553"/>
    </source>
</evidence>
<keyword evidence="4" id="KW-0597">Phosphoprotein</keyword>
<dbReference type="Gene3D" id="3.20.140.10">
    <property type="entry name" value="nicotinate phosphoribosyltransferase"/>
    <property type="match status" value="1"/>
</dbReference>
<evidence type="ECO:0000256" key="7">
    <source>
        <dbReference type="ARBA" id="ARBA00048668"/>
    </source>
</evidence>
<dbReference type="PANTHER" id="PTHR11098:SF1">
    <property type="entry name" value="NICOTINATE PHOSPHORIBOSYLTRANSFERASE"/>
    <property type="match status" value="1"/>
</dbReference>
<evidence type="ECO:0000313" key="9">
    <source>
        <dbReference type="EMBL" id="OGN10449.1"/>
    </source>
</evidence>
<evidence type="ECO:0000256" key="5">
    <source>
        <dbReference type="ARBA" id="ARBA00022598"/>
    </source>
</evidence>
<dbReference type="SUPFAM" id="SSF51690">
    <property type="entry name" value="Nicotinate/Quinolinate PRTase C-terminal domain-like"/>
    <property type="match status" value="1"/>
</dbReference>
<dbReference type="EC" id="6.3.4.21" evidence="3"/>
<dbReference type="Gene3D" id="3.20.20.70">
    <property type="entry name" value="Aldolase class I"/>
    <property type="match status" value="1"/>
</dbReference>
<dbReference type="InterPro" id="IPR041525">
    <property type="entry name" value="N/Namide_PRibTrfase"/>
</dbReference>
<feature type="domain" description="Nicotinate/nicotinamide phosphoribosyltransferase" evidence="8">
    <location>
        <begin position="164"/>
        <end position="351"/>
    </location>
</feature>
<evidence type="ECO:0000256" key="2">
    <source>
        <dbReference type="ARBA" id="ARBA00010897"/>
    </source>
</evidence>
<keyword evidence="5" id="KW-0436">Ligase</keyword>
<dbReference type="Proteomes" id="UP000177167">
    <property type="component" value="Unassembled WGS sequence"/>
</dbReference>
<protein>
    <recommendedName>
        <fullName evidence="3">nicotinate phosphoribosyltransferase</fullName>
        <ecNumber evidence="3">6.3.4.21</ecNumber>
    </recommendedName>
</protein>
<proteinExistence type="inferred from homology"/>
<dbReference type="GO" id="GO:0005829">
    <property type="term" value="C:cytosol"/>
    <property type="evidence" value="ECO:0007669"/>
    <property type="project" value="TreeGrafter"/>
</dbReference>
<dbReference type="InterPro" id="IPR013785">
    <property type="entry name" value="Aldolase_TIM"/>
</dbReference>
<evidence type="ECO:0000313" key="10">
    <source>
        <dbReference type="Proteomes" id="UP000177167"/>
    </source>
</evidence>
<comment type="pathway">
    <text evidence="1">Cofactor biosynthesis; NAD(+) biosynthesis; nicotinate D-ribonucleotide from nicotinate: step 1/1.</text>
</comment>
<accession>A0A1F8FDW3</accession>
<evidence type="ECO:0000256" key="6">
    <source>
        <dbReference type="ARBA" id="ARBA00022642"/>
    </source>
</evidence>
<name>A0A1F8FDW3_9BACT</name>
<evidence type="ECO:0000256" key="3">
    <source>
        <dbReference type="ARBA" id="ARBA00013236"/>
    </source>
</evidence>
<keyword evidence="6" id="KW-0662">Pyridine nucleotide biosynthesis</keyword>
<dbReference type="EMBL" id="MGJP01000007">
    <property type="protein sequence ID" value="OGN10449.1"/>
    <property type="molecule type" value="Genomic_DNA"/>
</dbReference>
<dbReference type="SUPFAM" id="SSF54675">
    <property type="entry name" value="Nicotinate/Quinolinate PRTase N-terminal domain-like"/>
    <property type="match status" value="1"/>
</dbReference>
<evidence type="ECO:0000256" key="1">
    <source>
        <dbReference type="ARBA" id="ARBA00004952"/>
    </source>
</evidence>
<dbReference type="Pfam" id="PF04095">
    <property type="entry name" value="NAPRTase"/>
    <property type="match status" value="1"/>
</dbReference>
<dbReference type="UniPathway" id="UPA00253">
    <property type="reaction ID" value="UER00457"/>
</dbReference>
<dbReference type="GO" id="GO:0004516">
    <property type="term" value="F:nicotinate phosphoribosyltransferase activity"/>
    <property type="evidence" value="ECO:0007669"/>
    <property type="project" value="UniProtKB-EC"/>
</dbReference>
<sequence length="491" mass="55775">MLKYHQQFNNESMLNFDRYHANMANVSLTDWATLPSGKLLANEIATFYVTQRKLKFAPCVGHERLKAYLHDSGLDVPHLNFLRDDKANLSILANKLESTSIYDLVIRAVTPGTIMFAGEPIADITGPFWITQMQEVKFEHAFDEPMTVASRALKMRIAAGLRHLSGFSLRRDGSAQRSLEVNKYAYAGGFDDTSFMEAAYQLGINAVGTMAHYWIQAFQEYMDNHNPERDAQGRKKHPQQVSFERWLDANPKGTTLLVDTINLRLGMIHAIRAAKSSETRRKALKVVRIDSGNLAKNTVWVRALLDANDMKDVEILVTSDLDDQKIRDIVQACMRVYGFGVGTKLISEVDCIAGVIFKMCQIGRYATMKLSDTQGKETLLGKTQVWRYRGMDGYYIKDVIAMDIEAPRPIDGTTMVPLLRPFFGTRYPDPYIPSIHQQRELVLEQIPWLRDINNYLVELSPALNDSMNAMRERLLKDEMGEDGVIMVDYPN</sequence>
<reference evidence="9 10" key="1">
    <citation type="journal article" date="2016" name="Nat. Commun.">
        <title>Thousands of microbial genomes shed light on interconnected biogeochemical processes in an aquifer system.</title>
        <authorList>
            <person name="Anantharaman K."/>
            <person name="Brown C.T."/>
            <person name="Hug L.A."/>
            <person name="Sharon I."/>
            <person name="Castelle C.J."/>
            <person name="Probst A.J."/>
            <person name="Thomas B.C."/>
            <person name="Singh A."/>
            <person name="Wilkins M.J."/>
            <person name="Karaoz U."/>
            <person name="Brodie E.L."/>
            <person name="Williams K.H."/>
            <person name="Hubbard S.S."/>
            <person name="Banfield J.F."/>
        </authorList>
    </citation>
    <scope>NUCLEOTIDE SEQUENCE [LARGE SCALE GENOMIC DNA]</scope>
</reference>
<gene>
    <name evidence="9" type="ORF">A3J46_04970</name>
</gene>
<comment type="caution">
    <text evidence="9">The sequence shown here is derived from an EMBL/GenBank/DDBJ whole genome shotgun (WGS) entry which is preliminary data.</text>
</comment>
<comment type="catalytic activity">
    <reaction evidence="7">
        <text>5-phospho-alpha-D-ribose 1-diphosphate + nicotinate + ATP + H2O = nicotinate beta-D-ribonucleotide + ADP + phosphate + diphosphate</text>
        <dbReference type="Rhea" id="RHEA:36163"/>
        <dbReference type="ChEBI" id="CHEBI:15377"/>
        <dbReference type="ChEBI" id="CHEBI:30616"/>
        <dbReference type="ChEBI" id="CHEBI:32544"/>
        <dbReference type="ChEBI" id="CHEBI:33019"/>
        <dbReference type="ChEBI" id="CHEBI:43474"/>
        <dbReference type="ChEBI" id="CHEBI:57502"/>
        <dbReference type="ChEBI" id="CHEBI:58017"/>
        <dbReference type="ChEBI" id="CHEBI:456216"/>
        <dbReference type="EC" id="6.3.4.21"/>
    </reaction>
</comment>
<dbReference type="GO" id="GO:0034355">
    <property type="term" value="P:NAD+ biosynthetic process via the salvage pathway"/>
    <property type="evidence" value="ECO:0007669"/>
    <property type="project" value="TreeGrafter"/>
</dbReference>
<comment type="similarity">
    <text evidence="2">Belongs to the NAPRTase family.</text>
</comment>
<evidence type="ECO:0000259" key="8">
    <source>
        <dbReference type="Pfam" id="PF04095"/>
    </source>
</evidence>
<dbReference type="InterPro" id="IPR036068">
    <property type="entry name" value="Nicotinate_pribotase-like_C"/>
</dbReference>
<dbReference type="AlphaFoldDB" id="A0A1F8FDW3"/>
<organism evidence="9 10">
    <name type="scientific">Candidatus Yanofskybacteria bacterium RIFCSPHIGHO2_02_FULL_41_11</name>
    <dbReference type="NCBI Taxonomy" id="1802675"/>
    <lineage>
        <taxon>Bacteria</taxon>
        <taxon>Candidatus Yanofskyibacteriota</taxon>
    </lineage>
</organism>
<dbReference type="InterPro" id="IPR007229">
    <property type="entry name" value="Nic_PRibTrfase-Fam"/>
</dbReference>
<dbReference type="PANTHER" id="PTHR11098">
    <property type="entry name" value="NICOTINATE PHOSPHORIBOSYLTRANSFERASE"/>
    <property type="match status" value="1"/>
</dbReference>